<proteinExistence type="predicted"/>
<evidence type="ECO:0000256" key="1">
    <source>
        <dbReference type="ARBA" id="ARBA00004184"/>
    </source>
</evidence>
<keyword evidence="3" id="KW-0812">Transmembrane</keyword>
<evidence type="ECO:0000256" key="2">
    <source>
        <dbReference type="SAM" id="MobiDB-lite"/>
    </source>
</evidence>
<dbReference type="AlphaFoldDB" id="A0A3B0TMH0"/>
<feature type="domain" description="Phospholipid/glycerol acyltransferase" evidence="4">
    <location>
        <begin position="150"/>
        <end position="275"/>
    </location>
</feature>
<evidence type="ECO:0000313" key="5">
    <source>
        <dbReference type="EMBL" id="VAW17840.1"/>
    </source>
</evidence>
<feature type="transmembrane region" description="Helical" evidence="3">
    <location>
        <begin position="6"/>
        <end position="28"/>
    </location>
</feature>
<name>A0A3B0TMH0_9ZZZZ</name>
<dbReference type="Pfam" id="PF19277">
    <property type="entry name" value="GPAT_C"/>
    <property type="match status" value="1"/>
</dbReference>
<gene>
    <name evidence="5" type="ORF">MNBD_ALPHA11-1997</name>
</gene>
<sequence length="500" mass="56067">MGTISLPIWFVVIAAILAAIGLTDRLLMPGVRWFFRRRANKAIELLNTKLSLKIQPFKLTKRQGLIDALMFDPEVIKAVEEEAEQSGSPRQVVLDKARTYANEVVPAFSHYTYFRIGTRLARKLSQMLYRVRLGNSNDNALAGIDPNSTVVFVMNHRSNMDYVLVTYMAATSSALSYAVGEWARVWALQSLIRAMGAYFVRRYSTGNSLYRKVLARYVHMATLAGVTQAVFPEGGLSKDGKLKPPKFGLLSYMIGGFDPEGERDVVFVPVGLNYDRVLEDRVLTSSASAKEGEKPRFKFNPGVLMGFLGRSIVQAFKGKWFRYGYACVSFGKPVSMRQYLAENKLDFRSMKPKKLHLEMEKLGGQLMDEVGRAVPALPTSLVASVLLSDEMKPMSFFEVKTKVFNLINQFEEAGVYVHVPRDDHDYLVEVGLRMLTLRHLVLVAGDSYRVSPKERDLVAYYANGIAHQMERISDPKKQPGSGQSDKSQTVTVKQAVAQSK</sequence>
<keyword evidence="3" id="KW-0472">Membrane</keyword>
<dbReference type="GO" id="GO:0008374">
    <property type="term" value="F:O-acyltransferase activity"/>
    <property type="evidence" value="ECO:0007669"/>
    <property type="project" value="InterPro"/>
</dbReference>
<dbReference type="InterPro" id="IPR002123">
    <property type="entry name" value="Plipid/glycerol_acylTrfase"/>
</dbReference>
<dbReference type="PANTHER" id="PTHR12563">
    <property type="entry name" value="GLYCEROL-3-PHOSPHATE ACYLTRANSFERASE"/>
    <property type="match status" value="1"/>
</dbReference>
<keyword evidence="5" id="KW-0012">Acyltransferase</keyword>
<dbReference type="PANTHER" id="PTHR12563:SF17">
    <property type="entry name" value="DIHYDROXYACETONE PHOSPHATE ACYLTRANSFERASE"/>
    <property type="match status" value="1"/>
</dbReference>
<keyword evidence="5" id="KW-0808">Transferase</keyword>
<feature type="region of interest" description="Disordered" evidence="2">
    <location>
        <begin position="471"/>
        <end position="500"/>
    </location>
</feature>
<organism evidence="5">
    <name type="scientific">hydrothermal vent metagenome</name>
    <dbReference type="NCBI Taxonomy" id="652676"/>
    <lineage>
        <taxon>unclassified sequences</taxon>
        <taxon>metagenomes</taxon>
        <taxon>ecological metagenomes</taxon>
    </lineage>
</organism>
<evidence type="ECO:0000259" key="4">
    <source>
        <dbReference type="SMART" id="SM00563"/>
    </source>
</evidence>
<protein>
    <submittedName>
        <fullName evidence="5">Acyltransferase family protein associated with ethylmalonyl-CoA pathway</fullName>
    </submittedName>
</protein>
<dbReference type="Pfam" id="PF01553">
    <property type="entry name" value="Acyltransferase"/>
    <property type="match status" value="1"/>
</dbReference>
<dbReference type="InterPro" id="IPR022284">
    <property type="entry name" value="GPAT/DHAPAT"/>
</dbReference>
<dbReference type="InterPro" id="IPR045520">
    <property type="entry name" value="GPAT/DHAPAT_C"/>
</dbReference>
<dbReference type="EMBL" id="UOEQ01000153">
    <property type="protein sequence ID" value="VAW17840.1"/>
    <property type="molecule type" value="Genomic_DNA"/>
</dbReference>
<dbReference type="GO" id="GO:0012505">
    <property type="term" value="C:endomembrane system"/>
    <property type="evidence" value="ECO:0007669"/>
    <property type="project" value="UniProtKB-SubCell"/>
</dbReference>
<dbReference type="SUPFAM" id="SSF69593">
    <property type="entry name" value="Glycerol-3-phosphate (1)-acyltransferase"/>
    <property type="match status" value="1"/>
</dbReference>
<evidence type="ECO:0000256" key="3">
    <source>
        <dbReference type="SAM" id="Phobius"/>
    </source>
</evidence>
<accession>A0A3B0TMH0</accession>
<reference evidence="5" key="1">
    <citation type="submission" date="2018-06" db="EMBL/GenBank/DDBJ databases">
        <authorList>
            <person name="Zhirakovskaya E."/>
        </authorList>
    </citation>
    <scope>NUCLEOTIDE SEQUENCE</scope>
</reference>
<dbReference type="GO" id="GO:0006629">
    <property type="term" value="P:lipid metabolic process"/>
    <property type="evidence" value="ECO:0007669"/>
    <property type="project" value="InterPro"/>
</dbReference>
<dbReference type="SMART" id="SM00563">
    <property type="entry name" value="PlsC"/>
    <property type="match status" value="1"/>
</dbReference>
<keyword evidence="3" id="KW-1133">Transmembrane helix</keyword>
<comment type="subcellular location">
    <subcellularLocation>
        <location evidence="1">Endomembrane system</location>
        <topology evidence="1">Peripheral membrane protein</topology>
    </subcellularLocation>
</comment>
<feature type="compositionally biased region" description="Polar residues" evidence="2">
    <location>
        <begin position="480"/>
        <end position="500"/>
    </location>
</feature>